<organism evidence="10 11">
    <name type="scientific">Candidatus Thermofonsia Clade 3 bacterium</name>
    <dbReference type="NCBI Taxonomy" id="2364212"/>
    <lineage>
        <taxon>Bacteria</taxon>
        <taxon>Bacillati</taxon>
        <taxon>Chloroflexota</taxon>
        <taxon>Candidatus Thermofontia</taxon>
        <taxon>Candidatus Thermofonsia Clade 3</taxon>
    </lineage>
</organism>
<dbReference type="GO" id="GO:0005829">
    <property type="term" value="C:cytosol"/>
    <property type="evidence" value="ECO:0007669"/>
    <property type="project" value="TreeGrafter"/>
</dbReference>
<dbReference type="Pfam" id="PF00486">
    <property type="entry name" value="Trans_reg_C"/>
    <property type="match status" value="1"/>
</dbReference>
<dbReference type="CDD" id="cd00383">
    <property type="entry name" value="trans_reg_C"/>
    <property type="match status" value="1"/>
</dbReference>
<keyword evidence="1 6" id="KW-0597">Phosphoprotein</keyword>
<dbReference type="FunFam" id="3.40.50.2300:FF:000001">
    <property type="entry name" value="DNA-binding response regulator PhoB"/>
    <property type="match status" value="1"/>
</dbReference>
<evidence type="ECO:0000256" key="4">
    <source>
        <dbReference type="ARBA" id="ARBA00023125"/>
    </source>
</evidence>
<evidence type="ECO:0000259" key="8">
    <source>
        <dbReference type="PROSITE" id="PS50110"/>
    </source>
</evidence>
<dbReference type="SMART" id="SM00448">
    <property type="entry name" value="REC"/>
    <property type="match status" value="1"/>
</dbReference>
<feature type="modified residue" description="4-aspartylphosphate" evidence="6">
    <location>
        <position position="57"/>
    </location>
</feature>
<comment type="caution">
    <text evidence="10">The sequence shown here is derived from an EMBL/GenBank/DDBJ whole genome shotgun (WGS) entry which is preliminary data.</text>
</comment>
<dbReference type="AlphaFoldDB" id="A0A2M8QA17"/>
<dbReference type="Proteomes" id="UP000230790">
    <property type="component" value="Unassembled WGS sequence"/>
</dbReference>
<dbReference type="SMART" id="SM00862">
    <property type="entry name" value="Trans_reg_C"/>
    <property type="match status" value="1"/>
</dbReference>
<keyword evidence="5" id="KW-0804">Transcription</keyword>
<evidence type="ECO:0000256" key="5">
    <source>
        <dbReference type="ARBA" id="ARBA00023163"/>
    </source>
</evidence>
<evidence type="ECO:0000256" key="3">
    <source>
        <dbReference type="ARBA" id="ARBA00023015"/>
    </source>
</evidence>
<evidence type="ECO:0000256" key="2">
    <source>
        <dbReference type="ARBA" id="ARBA00023012"/>
    </source>
</evidence>
<reference evidence="10 11" key="1">
    <citation type="submission" date="2017-11" db="EMBL/GenBank/DDBJ databases">
        <title>Evolution of Phototrophy in the Chloroflexi Phylum Driven by Horizontal Gene Transfer.</title>
        <authorList>
            <person name="Ward L.M."/>
            <person name="Hemp J."/>
            <person name="Shih P.M."/>
            <person name="Mcglynn S.E."/>
            <person name="Fischer W."/>
        </authorList>
    </citation>
    <scope>NUCLEOTIDE SEQUENCE [LARGE SCALE GENOMIC DNA]</scope>
    <source>
        <strain evidence="10">JP3_7</strain>
    </source>
</reference>
<gene>
    <name evidence="10" type="ORF">CUN48_12720</name>
</gene>
<dbReference type="PROSITE" id="PS50110">
    <property type="entry name" value="RESPONSE_REGULATORY"/>
    <property type="match status" value="1"/>
</dbReference>
<dbReference type="InterPro" id="IPR039420">
    <property type="entry name" value="WalR-like"/>
</dbReference>
<dbReference type="Gene3D" id="3.40.50.2300">
    <property type="match status" value="1"/>
</dbReference>
<dbReference type="SUPFAM" id="SSF52172">
    <property type="entry name" value="CheY-like"/>
    <property type="match status" value="1"/>
</dbReference>
<dbReference type="GO" id="GO:0000976">
    <property type="term" value="F:transcription cis-regulatory region binding"/>
    <property type="evidence" value="ECO:0007669"/>
    <property type="project" value="TreeGrafter"/>
</dbReference>
<sequence length="253" mass="29860">MANEDSKLVLVVDDEPRMINFIRMNLELENFRVVQAQDGLEAVRKVRELLPDCVLLDVMMPDMDGFETLRMIREESNVPVIMLTAKGEEDDKVRGLSLGADDYVTKPFSPRELVMRIKAVIRRAELPAMVEKTPIKVDDRLSIDFNRREVIVEGKPIKLRPTEWRLLYHLVQNAGWVVPHETLLSKVWGWEYRDETQYLRLYITYLRQKIEKDLAHPQYILTERGTGYRFVDFRKKEREQREREKQGEELKGA</sequence>
<keyword evidence="3" id="KW-0805">Transcription regulation</keyword>
<evidence type="ECO:0000313" key="11">
    <source>
        <dbReference type="Proteomes" id="UP000230790"/>
    </source>
</evidence>
<evidence type="ECO:0000259" key="9">
    <source>
        <dbReference type="PROSITE" id="PS51755"/>
    </source>
</evidence>
<feature type="domain" description="OmpR/PhoB-type" evidence="9">
    <location>
        <begin position="132"/>
        <end position="232"/>
    </location>
</feature>
<dbReference type="Pfam" id="PF00072">
    <property type="entry name" value="Response_reg"/>
    <property type="match status" value="1"/>
</dbReference>
<keyword evidence="4 7" id="KW-0238">DNA-binding</keyword>
<dbReference type="InterPro" id="IPR001867">
    <property type="entry name" value="OmpR/PhoB-type_DNA-bd"/>
</dbReference>
<dbReference type="GO" id="GO:0006355">
    <property type="term" value="P:regulation of DNA-templated transcription"/>
    <property type="evidence" value="ECO:0007669"/>
    <property type="project" value="InterPro"/>
</dbReference>
<dbReference type="GO" id="GO:0032993">
    <property type="term" value="C:protein-DNA complex"/>
    <property type="evidence" value="ECO:0007669"/>
    <property type="project" value="TreeGrafter"/>
</dbReference>
<evidence type="ECO:0000256" key="6">
    <source>
        <dbReference type="PROSITE-ProRule" id="PRU00169"/>
    </source>
</evidence>
<dbReference type="PANTHER" id="PTHR48111:SF50">
    <property type="entry name" value="KDP OPERON TRANSCRIPTIONAL REGULATORY PROTEIN KDPE"/>
    <property type="match status" value="1"/>
</dbReference>
<evidence type="ECO:0000256" key="7">
    <source>
        <dbReference type="PROSITE-ProRule" id="PRU01091"/>
    </source>
</evidence>
<dbReference type="EMBL" id="PGTN01000115">
    <property type="protein sequence ID" value="PJF46647.1"/>
    <property type="molecule type" value="Genomic_DNA"/>
</dbReference>
<dbReference type="PROSITE" id="PS51755">
    <property type="entry name" value="OMPR_PHOB"/>
    <property type="match status" value="1"/>
</dbReference>
<feature type="DNA-binding region" description="OmpR/PhoB-type" evidence="7">
    <location>
        <begin position="132"/>
        <end position="232"/>
    </location>
</feature>
<name>A0A2M8QA17_9CHLR</name>
<dbReference type="InterPro" id="IPR036388">
    <property type="entry name" value="WH-like_DNA-bd_sf"/>
</dbReference>
<accession>A0A2M8QA17</accession>
<feature type="domain" description="Response regulatory" evidence="8">
    <location>
        <begin position="8"/>
        <end position="121"/>
    </location>
</feature>
<dbReference type="PANTHER" id="PTHR48111">
    <property type="entry name" value="REGULATOR OF RPOS"/>
    <property type="match status" value="1"/>
</dbReference>
<keyword evidence="2" id="KW-0902">Two-component regulatory system</keyword>
<dbReference type="InterPro" id="IPR011006">
    <property type="entry name" value="CheY-like_superfamily"/>
</dbReference>
<proteinExistence type="predicted"/>
<dbReference type="InterPro" id="IPR001789">
    <property type="entry name" value="Sig_transdc_resp-reg_receiver"/>
</dbReference>
<dbReference type="Gene3D" id="6.10.250.690">
    <property type="match status" value="1"/>
</dbReference>
<dbReference type="Gene3D" id="1.10.10.10">
    <property type="entry name" value="Winged helix-like DNA-binding domain superfamily/Winged helix DNA-binding domain"/>
    <property type="match status" value="1"/>
</dbReference>
<evidence type="ECO:0000313" key="10">
    <source>
        <dbReference type="EMBL" id="PJF46647.1"/>
    </source>
</evidence>
<evidence type="ECO:0000256" key="1">
    <source>
        <dbReference type="ARBA" id="ARBA00022553"/>
    </source>
</evidence>
<dbReference type="CDD" id="cd17574">
    <property type="entry name" value="REC_OmpR"/>
    <property type="match status" value="1"/>
</dbReference>
<dbReference type="GO" id="GO:0000156">
    <property type="term" value="F:phosphorelay response regulator activity"/>
    <property type="evidence" value="ECO:0007669"/>
    <property type="project" value="TreeGrafter"/>
</dbReference>
<protein>
    <submittedName>
        <fullName evidence="10">DNA-binding response regulator</fullName>
    </submittedName>
</protein>